<evidence type="ECO:0000313" key="1">
    <source>
        <dbReference type="EMBL" id="NBN80318.1"/>
    </source>
</evidence>
<protein>
    <submittedName>
        <fullName evidence="1">Uncharacterized protein</fullName>
    </submittedName>
</protein>
<gene>
    <name evidence="1" type="ORF">GWI72_18720</name>
</gene>
<dbReference type="EMBL" id="JAABLQ010000004">
    <property type="protein sequence ID" value="NBN80318.1"/>
    <property type="molecule type" value="Genomic_DNA"/>
</dbReference>
<dbReference type="RefSeq" id="WP_161677805.1">
    <property type="nucleotide sequence ID" value="NZ_JAABLP010000006.1"/>
</dbReference>
<dbReference type="Proteomes" id="UP000586722">
    <property type="component" value="Unassembled WGS sequence"/>
</dbReference>
<accession>A0A7X5F5V3</accession>
<comment type="caution">
    <text evidence="1">The sequence shown here is derived from an EMBL/GenBank/DDBJ whole genome shotgun (WGS) entry which is preliminary data.</text>
</comment>
<proteinExistence type="predicted"/>
<sequence>MRIDPFRPFDRVADRRRAQARAQVRAKARARAATADEVAETARTPLSLPAPLVAGVEDRHAGFGLYRPDAAFLAHLIAAREAESVALAVVPSEALSQVSSYRSVAASPRRRQPGHVVSTHL</sequence>
<organism evidence="1 2">
    <name type="scientific">Pannonibacter tanglangensis</name>
    <dbReference type="NCBI Taxonomy" id="2750084"/>
    <lineage>
        <taxon>Bacteria</taxon>
        <taxon>Pseudomonadati</taxon>
        <taxon>Pseudomonadota</taxon>
        <taxon>Alphaproteobacteria</taxon>
        <taxon>Hyphomicrobiales</taxon>
        <taxon>Stappiaceae</taxon>
        <taxon>Pannonibacter</taxon>
    </lineage>
</organism>
<name>A0A7X5F5V3_9HYPH</name>
<evidence type="ECO:0000313" key="2">
    <source>
        <dbReference type="Proteomes" id="UP000586722"/>
    </source>
</evidence>
<reference evidence="2" key="1">
    <citation type="submission" date="2020-01" db="EMBL/GenBank/DDBJ databases">
        <authorList>
            <person name="Fang Y."/>
            <person name="Sun R."/>
            <person name="Nie L."/>
            <person name="He J."/>
            <person name="Hao L."/>
            <person name="Wang L."/>
            <person name="Su S."/>
            <person name="Lv E."/>
            <person name="Zhang Z."/>
            <person name="Xie R."/>
            <person name="Liu H."/>
        </authorList>
    </citation>
    <scope>NUCLEOTIDE SEQUENCE [LARGE SCALE GENOMIC DNA]</scope>
    <source>
        <strain evidence="2">XCT-53</strain>
    </source>
</reference>
<dbReference type="AlphaFoldDB" id="A0A7X5F5V3"/>
<keyword evidence="2" id="KW-1185">Reference proteome</keyword>